<keyword evidence="4" id="KW-1185">Reference proteome</keyword>
<dbReference type="AlphaFoldDB" id="A0A9W6ZNF0"/>
<keyword evidence="2" id="KW-0812">Transmembrane</keyword>
<dbReference type="Proteomes" id="UP001165122">
    <property type="component" value="Unassembled WGS sequence"/>
</dbReference>
<protein>
    <submittedName>
        <fullName evidence="3">Uncharacterized protein</fullName>
    </submittedName>
</protein>
<accession>A0A9W6ZNF0</accession>
<feature type="transmembrane region" description="Helical" evidence="2">
    <location>
        <begin position="67"/>
        <end position="88"/>
    </location>
</feature>
<gene>
    <name evidence="3" type="ORF">TrLO_g15236</name>
</gene>
<organism evidence="3 4">
    <name type="scientific">Triparma laevis f. longispina</name>
    <dbReference type="NCBI Taxonomy" id="1714387"/>
    <lineage>
        <taxon>Eukaryota</taxon>
        <taxon>Sar</taxon>
        <taxon>Stramenopiles</taxon>
        <taxon>Ochrophyta</taxon>
        <taxon>Bolidophyceae</taxon>
        <taxon>Parmales</taxon>
        <taxon>Triparmaceae</taxon>
        <taxon>Triparma</taxon>
    </lineage>
</organism>
<evidence type="ECO:0000313" key="3">
    <source>
        <dbReference type="EMBL" id="GMH57582.1"/>
    </source>
</evidence>
<proteinExistence type="predicted"/>
<keyword evidence="2" id="KW-0472">Membrane</keyword>
<evidence type="ECO:0000313" key="4">
    <source>
        <dbReference type="Proteomes" id="UP001165122"/>
    </source>
</evidence>
<evidence type="ECO:0000256" key="1">
    <source>
        <dbReference type="SAM" id="MobiDB-lite"/>
    </source>
</evidence>
<dbReference type="EMBL" id="BRXW01000470">
    <property type="protein sequence ID" value="GMH57582.1"/>
    <property type="molecule type" value="Genomic_DNA"/>
</dbReference>
<reference evidence="4" key="1">
    <citation type="journal article" date="2023" name="Commun. Biol.">
        <title>Genome analysis of Parmales, the sister group of diatoms, reveals the evolutionary specialization of diatoms from phago-mixotrophs to photoautotrophs.</title>
        <authorList>
            <person name="Ban H."/>
            <person name="Sato S."/>
            <person name="Yoshikawa S."/>
            <person name="Yamada K."/>
            <person name="Nakamura Y."/>
            <person name="Ichinomiya M."/>
            <person name="Sato N."/>
            <person name="Blanc-Mathieu R."/>
            <person name="Endo H."/>
            <person name="Kuwata A."/>
            <person name="Ogata H."/>
        </authorList>
    </citation>
    <scope>NUCLEOTIDE SEQUENCE [LARGE SCALE GENOMIC DNA]</scope>
    <source>
        <strain evidence="4">NIES 3700</strain>
    </source>
</reference>
<comment type="caution">
    <text evidence="3">The sequence shown here is derived from an EMBL/GenBank/DDBJ whole genome shotgun (WGS) entry which is preliminary data.</text>
</comment>
<name>A0A9W6ZNF0_9STRA</name>
<feature type="region of interest" description="Disordered" evidence="1">
    <location>
        <begin position="1"/>
        <end position="20"/>
    </location>
</feature>
<keyword evidence="2" id="KW-1133">Transmembrane helix</keyword>
<sequence>MFFPPPPTTSNSTSPPLQPAEEFPRDSIIFTLARFVGTLVALSSLTILTVLTLLLKALLVTLCDETIGLSGVLMVVGVLVGAFLWVYLRRAGGNRKGVVAGIIGGMDM</sequence>
<feature type="transmembrane region" description="Helical" evidence="2">
    <location>
        <begin position="35"/>
        <end position="55"/>
    </location>
</feature>
<evidence type="ECO:0000256" key="2">
    <source>
        <dbReference type="SAM" id="Phobius"/>
    </source>
</evidence>